<dbReference type="EMBL" id="VULT01000007">
    <property type="protein sequence ID" value="MSS17277.1"/>
    <property type="molecule type" value="Genomic_DNA"/>
</dbReference>
<protein>
    <submittedName>
        <fullName evidence="2">Uncharacterized protein</fullName>
    </submittedName>
</protein>
<dbReference type="Proteomes" id="UP000483362">
    <property type="component" value="Unassembled WGS sequence"/>
</dbReference>
<organism evidence="2 3">
    <name type="scientific">Sodaliphilus pleomorphus</name>
    <dbReference type="NCBI Taxonomy" id="2606626"/>
    <lineage>
        <taxon>Bacteria</taxon>
        <taxon>Pseudomonadati</taxon>
        <taxon>Bacteroidota</taxon>
        <taxon>Bacteroidia</taxon>
        <taxon>Bacteroidales</taxon>
        <taxon>Muribaculaceae</taxon>
        <taxon>Sodaliphilus</taxon>
    </lineage>
</organism>
<dbReference type="PROSITE" id="PS51257">
    <property type="entry name" value="PROKAR_LIPOPROTEIN"/>
    <property type="match status" value="1"/>
</dbReference>
<keyword evidence="3" id="KW-1185">Reference proteome</keyword>
<reference evidence="2 3" key="1">
    <citation type="submission" date="2019-08" db="EMBL/GenBank/DDBJ databases">
        <title>In-depth cultivation of the pig gut microbiome towards novel bacterial diversity and tailored functional studies.</title>
        <authorList>
            <person name="Wylensek D."/>
            <person name="Hitch T.C.A."/>
            <person name="Clavel T."/>
        </authorList>
    </citation>
    <scope>NUCLEOTIDE SEQUENCE [LARGE SCALE GENOMIC DNA]</scope>
    <source>
        <strain evidence="2 3">Oil-RF-744-WCA-WT-10</strain>
    </source>
</reference>
<dbReference type="RefSeq" id="WP_154327172.1">
    <property type="nucleotide sequence ID" value="NZ_CP045696.1"/>
</dbReference>
<keyword evidence="1" id="KW-0732">Signal</keyword>
<name>A0A6L5XCD8_9BACT</name>
<evidence type="ECO:0000313" key="3">
    <source>
        <dbReference type="Proteomes" id="UP000483362"/>
    </source>
</evidence>
<sequence>MSKAGLTWAVVLLGLAACVAASAVTVVSTTGGMTLAQDWKYTGVCPYDNDGWVDMRQGFGHNNRFYIQNKNAGSQCIAVYDQNGATGLCYATGLGSNFTHDWAMNMIVRLGQYPLALRVDTPELRLIKADGSMVTDVTLPADCPALRTDYFGTASGDIFSSEGGTLMITSMNEDRIYAMHFKEGRLERHFNIDHRFVARLQGDAQLHTGAEDVIEAWRAADGTTHYTYVNPTRNPVDFMLDDCDSVTGAQAIDVLQLGEQVCGTSCGFGAFALAGANYVMLSSSPNWNDGFVVARLGATATGEIDGSTVTVVARHDNAFTGRTTRLNWLNAEPRDSASVYIYQWNPGGYIARYTLATEASAVAPVAPVAPVATAGSVTYVTPAGLVSPTPVPGVNIEVTRYTDGTCQRVKMLAR</sequence>
<feature type="signal peptide" evidence="1">
    <location>
        <begin position="1"/>
        <end position="23"/>
    </location>
</feature>
<evidence type="ECO:0000313" key="2">
    <source>
        <dbReference type="EMBL" id="MSS17277.1"/>
    </source>
</evidence>
<evidence type="ECO:0000256" key="1">
    <source>
        <dbReference type="SAM" id="SignalP"/>
    </source>
</evidence>
<comment type="caution">
    <text evidence="2">The sequence shown here is derived from an EMBL/GenBank/DDBJ whole genome shotgun (WGS) entry which is preliminary data.</text>
</comment>
<feature type="chain" id="PRO_5026680360" evidence="1">
    <location>
        <begin position="24"/>
        <end position="414"/>
    </location>
</feature>
<proteinExistence type="predicted"/>
<dbReference type="AlphaFoldDB" id="A0A6L5XCD8"/>
<gene>
    <name evidence="2" type="ORF">FYJ29_05800</name>
</gene>
<accession>A0A6L5XCD8</accession>